<evidence type="ECO:0000256" key="1">
    <source>
        <dbReference type="ARBA" id="ARBA00023098"/>
    </source>
</evidence>
<dbReference type="InterPro" id="IPR002641">
    <property type="entry name" value="PNPLA_dom"/>
</dbReference>
<dbReference type="AlphaFoldDB" id="A0A6C0HCS5"/>
<proteinExistence type="predicted"/>
<feature type="coiled-coil region" evidence="2">
    <location>
        <begin position="275"/>
        <end position="306"/>
    </location>
</feature>
<feature type="domain" description="PNPLA" evidence="3">
    <location>
        <begin position="6"/>
        <end position="190"/>
    </location>
</feature>
<dbReference type="SUPFAM" id="SSF52151">
    <property type="entry name" value="FabD/lysophospholipase-like"/>
    <property type="match status" value="1"/>
</dbReference>
<dbReference type="PANTHER" id="PTHR46394">
    <property type="entry name" value="ANNEXIN"/>
    <property type="match status" value="1"/>
</dbReference>
<evidence type="ECO:0000259" key="3">
    <source>
        <dbReference type="PROSITE" id="PS51635"/>
    </source>
</evidence>
<evidence type="ECO:0000313" key="4">
    <source>
        <dbReference type="EMBL" id="QHT78442.1"/>
    </source>
</evidence>
<reference evidence="4" key="1">
    <citation type="journal article" date="2020" name="Nature">
        <title>Giant virus diversity and host interactions through global metagenomics.</title>
        <authorList>
            <person name="Schulz F."/>
            <person name="Roux S."/>
            <person name="Paez-Espino D."/>
            <person name="Jungbluth S."/>
            <person name="Walsh D.A."/>
            <person name="Denef V.J."/>
            <person name="McMahon K.D."/>
            <person name="Konstantinidis K.T."/>
            <person name="Eloe-Fadrosh E.A."/>
            <person name="Kyrpides N.C."/>
            <person name="Woyke T."/>
        </authorList>
    </citation>
    <scope>NUCLEOTIDE SEQUENCE</scope>
    <source>
        <strain evidence="4">GVMAG-M-3300023179-91</strain>
    </source>
</reference>
<dbReference type="EMBL" id="MN739931">
    <property type="protein sequence ID" value="QHT78442.1"/>
    <property type="molecule type" value="Genomic_DNA"/>
</dbReference>
<dbReference type="InterPro" id="IPR016035">
    <property type="entry name" value="Acyl_Trfase/lysoPLipase"/>
</dbReference>
<name>A0A6C0HCS5_9ZZZZ</name>
<keyword evidence="1" id="KW-0443">Lipid metabolism</keyword>
<dbReference type="PROSITE" id="PS51635">
    <property type="entry name" value="PNPLA"/>
    <property type="match status" value="1"/>
</dbReference>
<protein>
    <recommendedName>
        <fullName evidence="3">PNPLA domain-containing protein</fullName>
    </recommendedName>
</protein>
<dbReference type="InterPro" id="IPR052580">
    <property type="entry name" value="Lipid_Hydrolase"/>
</dbReference>
<keyword evidence="2" id="KW-0175">Coiled coil</keyword>
<dbReference type="Gene3D" id="3.40.1090.10">
    <property type="entry name" value="Cytosolic phospholipase A2 catalytic domain"/>
    <property type="match status" value="1"/>
</dbReference>
<sequence length="306" mass="35212">MTIKHLVIPGGGPMGIQALGALQHLEKSGFWNINDIKSIYATSAGAIIAMLLALKFEWNAIEDYIVLRQWHEVYSVNITQIFEAYTKKGIFDYSLVENFYKPFFEARDLPLTMTMKEFYEYSGIELHFFSLELNSFEIVEINYKTFPDIPVLQSIQMSCAIPMIIAPVCFDGKCFVDGGIINNYPIKYCFENVNNVKEIFGIKNVYDKKENNIVKNESTMLDYIVHFVSRLVNFASEESTFNEILPYELKYNADYMSLDNIKKALYSGEIRKGLIDNGIKAAEEFLSNLENLKDKEESIEKTQEEN</sequence>
<dbReference type="PANTHER" id="PTHR46394:SF1">
    <property type="entry name" value="PNPLA DOMAIN-CONTAINING PROTEIN"/>
    <property type="match status" value="1"/>
</dbReference>
<dbReference type="GO" id="GO:0006629">
    <property type="term" value="P:lipid metabolic process"/>
    <property type="evidence" value="ECO:0007669"/>
    <property type="project" value="UniProtKB-KW"/>
</dbReference>
<dbReference type="Pfam" id="PF01734">
    <property type="entry name" value="Patatin"/>
    <property type="match status" value="1"/>
</dbReference>
<organism evidence="4">
    <name type="scientific">viral metagenome</name>
    <dbReference type="NCBI Taxonomy" id="1070528"/>
    <lineage>
        <taxon>unclassified sequences</taxon>
        <taxon>metagenomes</taxon>
        <taxon>organismal metagenomes</taxon>
    </lineage>
</organism>
<evidence type="ECO:0000256" key="2">
    <source>
        <dbReference type="SAM" id="Coils"/>
    </source>
</evidence>
<accession>A0A6C0HCS5</accession>